<evidence type="ECO:0000256" key="11">
    <source>
        <dbReference type="RuleBase" id="RU003357"/>
    </source>
</evidence>
<evidence type="ECO:0000256" key="1">
    <source>
        <dbReference type="ARBA" id="ARBA00004571"/>
    </source>
</evidence>
<dbReference type="SUPFAM" id="SSF56935">
    <property type="entry name" value="Porins"/>
    <property type="match status" value="1"/>
</dbReference>
<evidence type="ECO:0000256" key="5">
    <source>
        <dbReference type="ARBA" id="ARBA00022729"/>
    </source>
</evidence>
<dbReference type="Gene3D" id="2.170.130.10">
    <property type="entry name" value="TonB-dependent receptor, plug domain"/>
    <property type="match status" value="1"/>
</dbReference>
<keyword evidence="16" id="KW-1185">Reference proteome</keyword>
<evidence type="ECO:0000256" key="10">
    <source>
        <dbReference type="PROSITE-ProRule" id="PRU01360"/>
    </source>
</evidence>
<keyword evidence="7 10" id="KW-0472">Membrane</keyword>
<protein>
    <submittedName>
        <fullName evidence="15">TonB-dependent receptor</fullName>
    </submittedName>
</protein>
<keyword evidence="3 10" id="KW-1134">Transmembrane beta strand</keyword>
<comment type="similarity">
    <text evidence="10 11">Belongs to the TonB-dependent receptor family.</text>
</comment>
<dbReference type="Pfam" id="PF13715">
    <property type="entry name" value="CarbopepD_reg_2"/>
    <property type="match status" value="1"/>
</dbReference>
<dbReference type="Proteomes" id="UP001378956">
    <property type="component" value="Unassembled WGS sequence"/>
</dbReference>
<keyword evidence="4 10" id="KW-0812">Transmembrane</keyword>
<feature type="signal peptide" evidence="12">
    <location>
        <begin position="1"/>
        <end position="19"/>
    </location>
</feature>
<dbReference type="PROSITE" id="PS52016">
    <property type="entry name" value="TONB_DEPENDENT_REC_3"/>
    <property type="match status" value="1"/>
</dbReference>
<dbReference type="PANTHER" id="PTHR30069:SF29">
    <property type="entry name" value="HEMOGLOBIN AND HEMOGLOBIN-HAPTOGLOBIN-BINDING PROTEIN 1-RELATED"/>
    <property type="match status" value="1"/>
</dbReference>
<comment type="caution">
    <text evidence="15">The sequence shown here is derived from an EMBL/GenBank/DDBJ whole genome shotgun (WGS) entry which is preliminary data.</text>
</comment>
<evidence type="ECO:0000256" key="8">
    <source>
        <dbReference type="ARBA" id="ARBA00023170"/>
    </source>
</evidence>
<evidence type="ECO:0000256" key="9">
    <source>
        <dbReference type="ARBA" id="ARBA00023237"/>
    </source>
</evidence>
<dbReference type="InterPro" id="IPR008969">
    <property type="entry name" value="CarboxyPept-like_regulatory"/>
</dbReference>
<evidence type="ECO:0000313" key="15">
    <source>
        <dbReference type="EMBL" id="MEJ2904769.1"/>
    </source>
</evidence>
<reference evidence="15 16" key="1">
    <citation type="submission" date="2024-03" db="EMBL/GenBank/DDBJ databases">
        <title>Sequence of Lycoming College Course Isolates.</title>
        <authorList>
            <person name="Plotts O."/>
            <person name="Newman J."/>
        </authorList>
    </citation>
    <scope>NUCLEOTIDE SEQUENCE [LARGE SCALE GENOMIC DNA]</scope>
    <source>
        <strain evidence="15 16">CJB-3</strain>
    </source>
</reference>
<dbReference type="InterPro" id="IPR012910">
    <property type="entry name" value="Plug_dom"/>
</dbReference>
<dbReference type="EMBL" id="JBBEUB010000007">
    <property type="protein sequence ID" value="MEJ2904769.1"/>
    <property type="molecule type" value="Genomic_DNA"/>
</dbReference>
<feature type="chain" id="PRO_5047142236" evidence="12">
    <location>
        <begin position="20"/>
        <end position="1041"/>
    </location>
</feature>
<keyword evidence="5 12" id="KW-0732">Signal</keyword>
<evidence type="ECO:0000256" key="4">
    <source>
        <dbReference type="ARBA" id="ARBA00022692"/>
    </source>
</evidence>
<dbReference type="InterPro" id="IPR039426">
    <property type="entry name" value="TonB-dep_rcpt-like"/>
</dbReference>
<proteinExistence type="inferred from homology"/>
<dbReference type="Pfam" id="PF07715">
    <property type="entry name" value="Plug"/>
    <property type="match status" value="1"/>
</dbReference>
<organism evidence="15 16">
    <name type="scientific">Pedobacter panaciterrae</name>
    <dbReference type="NCBI Taxonomy" id="363849"/>
    <lineage>
        <taxon>Bacteria</taxon>
        <taxon>Pseudomonadati</taxon>
        <taxon>Bacteroidota</taxon>
        <taxon>Sphingobacteriia</taxon>
        <taxon>Sphingobacteriales</taxon>
        <taxon>Sphingobacteriaceae</taxon>
        <taxon>Pedobacter</taxon>
    </lineage>
</organism>
<accession>A0ABU8NR88</accession>
<dbReference type="InterPro" id="IPR037066">
    <property type="entry name" value="Plug_dom_sf"/>
</dbReference>
<evidence type="ECO:0000256" key="2">
    <source>
        <dbReference type="ARBA" id="ARBA00022448"/>
    </source>
</evidence>
<dbReference type="NCBIfam" id="TIGR04057">
    <property type="entry name" value="SusC_RagA_signa"/>
    <property type="match status" value="1"/>
</dbReference>
<keyword evidence="8 15" id="KW-0675">Receptor</keyword>
<keyword evidence="9 10" id="KW-0998">Cell outer membrane</keyword>
<dbReference type="RefSeq" id="WP_172661642.1">
    <property type="nucleotide sequence ID" value="NZ_CBFGNQ010000005.1"/>
</dbReference>
<dbReference type="PANTHER" id="PTHR30069">
    <property type="entry name" value="TONB-DEPENDENT OUTER MEMBRANE RECEPTOR"/>
    <property type="match status" value="1"/>
</dbReference>
<sequence>MKRLLFFLLACCITTYTYAQNITVKGKVTDAAGGPLIGAAIKVKGSSGGTSADNNGEFSISVPTGSSLLISFVGFQPKEVQVTSGGPLNIILSDSGNSLGEVVVVGYGTQKKATLTGSIASVSNAEISTTKTQNVQNMLTGKVPGLRVVQRTSEPGVFTNQFDIRGFGNPLIVIDGVPRDNITRLDPNEIESISVLKDAAAAVYGVRAANGVVLVTTKKGKSGKPEITYAAYYGQQTPIGLPEPVGVIDRFTLMNEKTMHRVDGPVLTYNDEDFAPYRNGTKTGTNWYDMTMRDFAPQFQQNLSASGSSGDTKIDYFINLGYARQEGIWKSNSLKYDRYNLRSNLNAQISNRLKASLKLNGILENKMNPKVPSWQLFSQLWRAQPNETYYANNNPDYLYKPVFEHPGANSDSDLSGYQKDQNSWLQSQFSLDYQVPYLDGLTARGLFSYDARNNNFKDYRKGYNVYDYNAASDSYTAYNKNGPDQLLRRYSTTPNSLLQLSLNYVKSIKKHNINALVLYEEGTSSADNFFAQRDLALPVEYLFAGKALGQVANTNIDGVSETATRAVIGRLNYDFSGKYLAEFSFRYDGSSRFSDKKQFGFFPGASVGWRISEESFMKNNSSLSFIDNLKIRASYGIMGDDGNVRYQFLSGYDYPFNGNREALGGGYMFDGGFVNSVGFRAVPNPDLTWVEVKTTNIGLDAELWKGKLGITFDAFKRRRDGLLGNRLVTVPGSFGANMPQENLNSDETRGLELALSHRNRFGELGYNISGNVSLTRTKIIYEELGRAGNSQENWRNNKLNRYNDVWFGFGYVGQFQSFEQIANYNQFTGRGTLPGDYIYEDWNGDGTFDDLDRYPVATAINPNSTSADGNDARHNYPLLNFGLNLGFDYKGFDLNLLFQGGAMSYVSYPEAFREPLAFDGNALDMFMDRWHPVDPKADPYDPANKWVQGYYAYTGTVINDNSRRAIQNGAYMRLKSAELGYSLPKKILTKIGIQGLRVYANGYNLLTITKIKGLDPERPSELYGYIYPISRTINFGTSISF</sequence>
<evidence type="ECO:0000256" key="3">
    <source>
        <dbReference type="ARBA" id="ARBA00022452"/>
    </source>
</evidence>
<comment type="subcellular location">
    <subcellularLocation>
        <location evidence="1 10">Cell outer membrane</location>
        <topology evidence="1 10">Multi-pass membrane protein</topology>
    </subcellularLocation>
</comment>
<dbReference type="Gene3D" id="2.40.170.20">
    <property type="entry name" value="TonB-dependent receptor, beta-barrel domain"/>
    <property type="match status" value="1"/>
</dbReference>
<dbReference type="InterPro" id="IPR000531">
    <property type="entry name" value="Beta-barrel_TonB"/>
</dbReference>
<keyword evidence="2 10" id="KW-0813">Transport</keyword>
<gene>
    <name evidence="15" type="ORF">WAE58_20160</name>
</gene>
<dbReference type="InterPro" id="IPR023996">
    <property type="entry name" value="TonB-dep_OMP_SusC/RagA"/>
</dbReference>
<evidence type="ECO:0000259" key="14">
    <source>
        <dbReference type="Pfam" id="PF07715"/>
    </source>
</evidence>
<dbReference type="SUPFAM" id="SSF49464">
    <property type="entry name" value="Carboxypeptidase regulatory domain-like"/>
    <property type="match status" value="1"/>
</dbReference>
<dbReference type="Gene3D" id="2.60.40.1120">
    <property type="entry name" value="Carboxypeptidase-like, regulatory domain"/>
    <property type="match status" value="1"/>
</dbReference>
<evidence type="ECO:0000313" key="16">
    <source>
        <dbReference type="Proteomes" id="UP001378956"/>
    </source>
</evidence>
<feature type="domain" description="TonB-dependent receptor-like beta-barrel" evidence="13">
    <location>
        <begin position="389"/>
        <end position="836"/>
    </location>
</feature>
<evidence type="ECO:0000259" key="13">
    <source>
        <dbReference type="Pfam" id="PF00593"/>
    </source>
</evidence>
<evidence type="ECO:0000256" key="6">
    <source>
        <dbReference type="ARBA" id="ARBA00023077"/>
    </source>
</evidence>
<evidence type="ECO:0000256" key="12">
    <source>
        <dbReference type="SAM" id="SignalP"/>
    </source>
</evidence>
<dbReference type="InterPro" id="IPR023997">
    <property type="entry name" value="TonB-dep_OMP_SusC/RagA_CS"/>
</dbReference>
<feature type="domain" description="TonB-dependent receptor plug" evidence="14">
    <location>
        <begin position="112"/>
        <end position="212"/>
    </location>
</feature>
<name>A0ABU8NR88_9SPHI</name>
<keyword evidence="6 11" id="KW-0798">TonB box</keyword>
<evidence type="ECO:0000256" key="7">
    <source>
        <dbReference type="ARBA" id="ARBA00023136"/>
    </source>
</evidence>
<dbReference type="NCBIfam" id="TIGR04056">
    <property type="entry name" value="OMP_RagA_SusC"/>
    <property type="match status" value="1"/>
</dbReference>
<dbReference type="Pfam" id="PF00593">
    <property type="entry name" value="TonB_dep_Rec_b-barrel"/>
    <property type="match status" value="1"/>
</dbReference>
<dbReference type="InterPro" id="IPR036942">
    <property type="entry name" value="Beta-barrel_TonB_sf"/>
</dbReference>